<dbReference type="GO" id="GO:0045003">
    <property type="term" value="P:double-strand break repair via synthesis-dependent strand annealing"/>
    <property type="evidence" value="ECO:0007669"/>
    <property type="project" value="TreeGrafter"/>
</dbReference>
<dbReference type="PANTHER" id="PTHR14025:SF20">
    <property type="entry name" value="FANCONI ANEMIA GROUP M PROTEIN"/>
    <property type="match status" value="1"/>
</dbReference>
<protein>
    <submittedName>
        <fullName evidence="5">Putative RNA helicase</fullName>
        <ecNumber evidence="5">3.6.4.13</ecNumber>
    </submittedName>
</protein>
<dbReference type="PANTHER" id="PTHR14025">
    <property type="entry name" value="FANCONI ANEMIA GROUP M FANCM FAMILY MEMBER"/>
    <property type="match status" value="1"/>
</dbReference>
<comment type="caution">
    <text evidence="5">The sequence shown here is derived from an EMBL/GenBank/DDBJ whole genome shotgun (WGS) entry which is preliminary data.</text>
</comment>
<dbReference type="Gene3D" id="3.40.50.300">
    <property type="entry name" value="P-loop containing nucleotide triphosphate hydrolases"/>
    <property type="match status" value="1"/>
</dbReference>
<organism evidence="5 6">
    <name type="scientific">Rosa chinensis</name>
    <name type="common">China rose</name>
    <dbReference type="NCBI Taxonomy" id="74649"/>
    <lineage>
        <taxon>Eukaryota</taxon>
        <taxon>Viridiplantae</taxon>
        <taxon>Streptophyta</taxon>
        <taxon>Embryophyta</taxon>
        <taxon>Tracheophyta</taxon>
        <taxon>Spermatophyta</taxon>
        <taxon>Magnoliopsida</taxon>
        <taxon>eudicotyledons</taxon>
        <taxon>Gunneridae</taxon>
        <taxon>Pentapetalae</taxon>
        <taxon>rosids</taxon>
        <taxon>fabids</taxon>
        <taxon>Rosales</taxon>
        <taxon>Rosaceae</taxon>
        <taxon>Rosoideae</taxon>
        <taxon>Rosoideae incertae sedis</taxon>
        <taxon>Rosa</taxon>
    </lineage>
</organism>
<dbReference type="Gramene" id="PRQ56043">
    <property type="protein sequence ID" value="PRQ56043"/>
    <property type="gene ID" value="RchiOBHm_Chr1g0331411"/>
</dbReference>
<sequence>MGDYCTLTGSPRTQHQQLPSRRPVCTTFGHHSHKQCDLRELDRVVKKLFQPALYLKLINLGFPRRDYQFGIIKTTFFFNTLVTLPTELGKTHITAVVMYYFR</sequence>
<keyword evidence="1" id="KW-0547">Nucleotide-binding</keyword>
<dbReference type="GO" id="GO:0000400">
    <property type="term" value="F:four-way junction DNA binding"/>
    <property type="evidence" value="ECO:0007669"/>
    <property type="project" value="TreeGrafter"/>
</dbReference>
<evidence type="ECO:0000313" key="6">
    <source>
        <dbReference type="Proteomes" id="UP000238479"/>
    </source>
</evidence>
<dbReference type="InterPro" id="IPR027417">
    <property type="entry name" value="P-loop_NTPase"/>
</dbReference>
<accession>A0A2P6SBI4</accession>
<dbReference type="GO" id="GO:0043138">
    <property type="term" value="F:3'-5' DNA helicase activity"/>
    <property type="evidence" value="ECO:0007669"/>
    <property type="project" value="TreeGrafter"/>
</dbReference>
<dbReference type="Proteomes" id="UP000238479">
    <property type="component" value="Chromosome 1"/>
</dbReference>
<evidence type="ECO:0000256" key="2">
    <source>
        <dbReference type="ARBA" id="ARBA00022801"/>
    </source>
</evidence>
<proteinExistence type="predicted"/>
<dbReference type="GO" id="GO:0016787">
    <property type="term" value="F:hydrolase activity"/>
    <property type="evidence" value="ECO:0007669"/>
    <property type="project" value="UniProtKB-KW"/>
</dbReference>
<dbReference type="AlphaFoldDB" id="A0A2P6SBI4"/>
<keyword evidence="4" id="KW-0067">ATP-binding</keyword>
<keyword evidence="3 5" id="KW-0347">Helicase</keyword>
<dbReference type="GO" id="GO:0003724">
    <property type="term" value="F:RNA helicase activity"/>
    <property type="evidence" value="ECO:0007669"/>
    <property type="project" value="UniProtKB-EC"/>
</dbReference>
<dbReference type="GO" id="GO:0005524">
    <property type="term" value="F:ATP binding"/>
    <property type="evidence" value="ECO:0007669"/>
    <property type="project" value="UniProtKB-KW"/>
</dbReference>
<keyword evidence="6" id="KW-1185">Reference proteome</keyword>
<evidence type="ECO:0000313" key="5">
    <source>
        <dbReference type="EMBL" id="PRQ56043.1"/>
    </source>
</evidence>
<gene>
    <name evidence="5" type="ORF">RchiOBHm_Chr1g0331411</name>
</gene>
<evidence type="ECO:0000256" key="4">
    <source>
        <dbReference type="ARBA" id="ARBA00022840"/>
    </source>
</evidence>
<dbReference type="EC" id="3.6.4.13" evidence="5"/>
<dbReference type="GO" id="GO:0009378">
    <property type="term" value="F:four-way junction helicase activity"/>
    <property type="evidence" value="ECO:0007669"/>
    <property type="project" value="TreeGrafter"/>
</dbReference>
<dbReference type="GO" id="GO:0036297">
    <property type="term" value="P:interstrand cross-link repair"/>
    <property type="evidence" value="ECO:0007669"/>
    <property type="project" value="TreeGrafter"/>
</dbReference>
<evidence type="ECO:0000256" key="3">
    <source>
        <dbReference type="ARBA" id="ARBA00022806"/>
    </source>
</evidence>
<name>A0A2P6SBI4_ROSCH</name>
<reference evidence="5 6" key="1">
    <citation type="journal article" date="2018" name="Nat. Genet.">
        <title>The Rosa genome provides new insights in the design of modern roses.</title>
        <authorList>
            <person name="Bendahmane M."/>
        </authorList>
    </citation>
    <scope>NUCLEOTIDE SEQUENCE [LARGE SCALE GENOMIC DNA]</scope>
    <source>
        <strain evidence="6">cv. Old Blush</strain>
    </source>
</reference>
<dbReference type="EMBL" id="PDCK01000039">
    <property type="protein sequence ID" value="PRQ56043.1"/>
    <property type="molecule type" value="Genomic_DNA"/>
</dbReference>
<keyword evidence="2 5" id="KW-0378">Hydrolase</keyword>
<evidence type="ECO:0000256" key="1">
    <source>
        <dbReference type="ARBA" id="ARBA00022741"/>
    </source>
</evidence>
<dbReference type="STRING" id="74649.A0A2P6SBI4"/>